<reference evidence="3" key="1">
    <citation type="submission" date="2020-01" db="EMBL/GenBank/DDBJ databases">
        <authorList>
            <consortium name="DOE Joint Genome Institute"/>
            <person name="Haridas S."/>
            <person name="Albert R."/>
            <person name="Binder M."/>
            <person name="Bloem J."/>
            <person name="Labutti K."/>
            <person name="Salamov A."/>
            <person name="Andreopoulos B."/>
            <person name="Baker S.E."/>
            <person name="Barry K."/>
            <person name="Bills G."/>
            <person name="Bluhm B.H."/>
            <person name="Cannon C."/>
            <person name="Castanera R."/>
            <person name="Culley D.E."/>
            <person name="Daum C."/>
            <person name="Ezra D."/>
            <person name="Gonzalez J.B."/>
            <person name="Henrissat B."/>
            <person name="Kuo A."/>
            <person name="Liang C."/>
            <person name="Lipzen A."/>
            <person name="Lutzoni F."/>
            <person name="Magnuson J."/>
            <person name="Mondo S."/>
            <person name="Nolan M."/>
            <person name="Ohm R."/>
            <person name="Pangilinan J."/>
            <person name="Park H.-J."/>
            <person name="Ramirez L."/>
            <person name="Alfaro M."/>
            <person name="Sun H."/>
            <person name="Tritt A."/>
            <person name="Yoshinaga Y."/>
            <person name="Zwiers L.-H."/>
            <person name="Turgeon B.G."/>
            <person name="Goodwin S.B."/>
            <person name="Spatafora J.W."/>
            <person name="Crous P.W."/>
            <person name="Grigoriev I.V."/>
        </authorList>
    </citation>
    <scope>NUCLEOTIDE SEQUENCE</scope>
    <source>
        <strain evidence="3">CBS 342.82</strain>
    </source>
</reference>
<gene>
    <name evidence="3" type="ORF">K489DRAFT_187860</name>
</gene>
<organism evidence="3">
    <name type="scientific">Dissoconium aciculare CBS 342.82</name>
    <dbReference type="NCBI Taxonomy" id="1314786"/>
    <lineage>
        <taxon>Eukaryota</taxon>
        <taxon>Fungi</taxon>
        <taxon>Dikarya</taxon>
        <taxon>Ascomycota</taxon>
        <taxon>Pezizomycotina</taxon>
        <taxon>Dothideomycetes</taxon>
        <taxon>Dothideomycetidae</taxon>
        <taxon>Mycosphaerellales</taxon>
        <taxon>Dissoconiaceae</taxon>
        <taxon>Dissoconium</taxon>
    </lineage>
</organism>
<accession>A0A6J3MA14</accession>
<feature type="transmembrane region" description="Helical" evidence="1">
    <location>
        <begin position="70"/>
        <end position="92"/>
    </location>
</feature>
<sequence>MFDGTVWDGCYIVSCIIGMGPLNGLRGNPITRRRRRRRQRRWGSRDGLYSSFFRRWHQNMHPVWLPNLRFALFVLWILLSHFFFFFFFFFFLSSSLCGAVIVHSWA</sequence>
<dbReference type="RefSeq" id="XP_033461724.1">
    <property type="nucleotide sequence ID" value="XM_033599498.1"/>
</dbReference>
<keyword evidence="1" id="KW-0812">Transmembrane</keyword>
<evidence type="ECO:0000313" key="3">
    <source>
        <dbReference type="RefSeq" id="XP_033461724.1"/>
    </source>
</evidence>
<evidence type="ECO:0000256" key="1">
    <source>
        <dbReference type="SAM" id="Phobius"/>
    </source>
</evidence>
<reference evidence="3" key="3">
    <citation type="submission" date="2025-08" db="UniProtKB">
        <authorList>
            <consortium name="RefSeq"/>
        </authorList>
    </citation>
    <scope>IDENTIFICATION</scope>
    <source>
        <strain evidence="3">CBS 342.82</strain>
    </source>
</reference>
<name>A0A6J3MA14_9PEZI</name>
<keyword evidence="2" id="KW-1185">Reference proteome</keyword>
<reference evidence="3" key="2">
    <citation type="submission" date="2020-04" db="EMBL/GenBank/DDBJ databases">
        <authorList>
            <consortium name="NCBI Genome Project"/>
        </authorList>
    </citation>
    <scope>NUCLEOTIDE SEQUENCE</scope>
    <source>
        <strain evidence="3">CBS 342.82</strain>
    </source>
</reference>
<keyword evidence="1" id="KW-1133">Transmembrane helix</keyword>
<evidence type="ECO:0000313" key="2">
    <source>
        <dbReference type="Proteomes" id="UP000504637"/>
    </source>
</evidence>
<feature type="transmembrane region" description="Helical" evidence="1">
    <location>
        <begin position="6"/>
        <end position="25"/>
    </location>
</feature>
<proteinExistence type="predicted"/>
<keyword evidence="1" id="KW-0472">Membrane</keyword>
<dbReference type="GeneID" id="54357297"/>
<protein>
    <submittedName>
        <fullName evidence="3">Uncharacterized protein</fullName>
    </submittedName>
</protein>
<dbReference type="AlphaFoldDB" id="A0A6J3MA14"/>
<dbReference type="Proteomes" id="UP000504637">
    <property type="component" value="Unplaced"/>
</dbReference>